<accession>A0A0A5HJ99</accession>
<comment type="caution">
    <text evidence="3">The sequence shown here is derived from an EMBL/GenBank/DDBJ whole genome shotgun (WGS) entry which is preliminary data.</text>
</comment>
<sequence length="390" mass="44018">MSKKNFSFIHKELKSWYKRSGVFLFSVIALFLLIGLLTSIQPAYRLSSSSVHHWTGQISGGSFLHLMGMENRLYKEAYPEDQEDIEITQLVFQSATSIRPDDPRSLLGRELPGFAAYDGKIIVAGEGTDYTNMPIESSPPMEVFDEEKEAVINDEETPDPPKAEEKDPVQTTGERDVVFIYHSHNRESFLPLLPPGTVADDAYHSKANITMVGDRLKKSLENNGIGANIDKSDITGKLLNNGMKYYESYEMSRPVVAQAIKQNDNLQFFFDLHRDWHSDKSFTTKEIKGKSYARLFFVVGGDNPNYEKNAKLAWDLHKQLEKKYPGISRGVTEKKGQGTNGVFNQDLSSNSIVIEFGGVSSNLEELYRTADAFAEVFSDYYWQAEKVNGN</sequence>
<dbReference type="Proteomes" id="UP000030403">
    <property type="component" value="Unassembled WGS sequence"/>
</dbReference>
<feature type="transmembrane region" description="Helical" evidence="2">
    <location>
        <begin position="21"/>
        <end position="40"/>
    </location>
</feature>
<protein>
    <submittedName>
        <fullName evidence="3">Stage II sporulation protein P</fullName>
    </submittedName>
</protein>
<keyword evidence="2" id="KW-0472">Membrane</keyword>
<evidence type="ECO:0000313" key="3">
    <source>
        <dbReference type="EMBL" id="KGX83727.1"/>
    </source>
</evidence>
<dbReference type="NCBIfam" id="TIGR02867">
    <property type="entry name" value="spore_II_P"/>
    <property type="match status" value="1"/>
</dbReference>
<dbReference type="EMBL" id="AVPF01000086">
    <property type="protein sequence ID" value="KGX83727.1"/>
    <property type="molecule type" value="Genomic_DNA"/>
</dbReference>
<organism evidence="3 4">
    <name type="scientific">Pontibacillus marinus BH030004 = DSM 16465</name>
    <dbReference type="NCBI Taxonomy" id="1385511"/>
    <lineage>
        <taxon>Bacteria</taxon>
        <taxon>Bacillati</taxon>
        <taxon>Bacillota</taxon>
        <taxon>Bacilli</taxon>
        <taxon>Bacillales</taxon>
        <taxon>Bacillaceae</taxon>
        <taxon>Pontibacillus</taxon>
    </lineage>
</organism>
<evidence type="ECO:0000256" key="1">
    <source>
        <dbReference type="SAM" id="MobiDB-lite"/>
    </source>
</evidence>
<feature type="region of interest" description="Disordered" evidence="1">
    <location>
        <begin position="151"/>
        <end position="171"/>
    </location>
</feature>
<gene>
    <name evidence="3" type="ORF">N783_21855</name>
</gene>
<dbReference type="Pfam" id="PF07454">
    <property type="entry name" value="SpoIIP"/>
    <property type="match status" value="1"/>
</dbReference>
<feature type="compositionally biased region" description="Basic and acidic residues" evidence="1">
    <location>
        <begin position="159"/>
        <end position="171"/>
    </location>
</feature>
<proteinExistence type="predicted"/>
<evidence type="ECO:0000313" key="4">
    <source>
        <dbReference type="Proteomes" id="UP000030403"/>
    </source>
</evidence>
<dbReference type="STRING" id="1385511.GCA_000425225_03272"/>
<dbReference type="AlphaFoldDB" id="A0A0A5HJ99"/>
<dbReference type="SUPFAM" id="SSF53187">
    <property type="entry name" value="Zn-dependent exopeptidases"/>
    <property type="match status" value="1"/>
</dbReference>
<keyword evidence="4" id="KW-1185">Reference proteome</keyword>
<dbReference type="InterPro" id="IPR010897">
    <property type="entry name" value="Spore_II_P"/>
</dbReference>
<dbReference type="RefSeq" id="WP_027446883.1">
    <property type="nucleotide sequence ID" value="NZ_AULJ01000042.1"/>
</dbReference>
<keyword evidence="2" id="KW-1133">Transmembrane helix</keyword>
<dbReference type="eggNOG" id="COG0860">
    <property type="taxonomic scope" value="Bacteria"/>
</dbReference>
<name>A0A0A5HJ99_9BACI</name>
<keyword evidence="2" id="KW-0812">Transmembrane</keyword>
<reference evidence="3 4" key="1">
    <citation type="submission" date="2013-08" db="EMBL/GenBank/DDBJ databases">
        <authorList>
            <person name="Huang J."/>
            <person name="Wang G."/>
        </authorList>
    </citation>
    <scope>NUCLEOTIDE SEQUENCE [LARGE SCALE GENOMIC DNA]</scope>
    <source>
        <strain evidence="3 4">BH030004</strain>
    </source>
</reference>
<evidence type="ECO:0000256" key="2">
    <source>
        <dbReference type="SAM" id="Phobius"/>
    </source>
</evidence>